<protein>
    <submittedName>
        <fullName evidence="5">Serpin domain-containing protein</fullName>
    </submittedName>
</protein>
<evidence type="ECO:0000313" key="4">
    <source>
        <dbReference type="Proteomes" id="UP000887578"/>
    </source>
</evidence>
<dbReference type="InterPro" id="IPR023796">
    <property type="entry name" value="Serpin_dom"/>
</dbReference>
<dbReference type="Pfam" id="PF00079">
    <property type="entry name" value="Serpin"/>
    <property type="match status" value="1"/>
</dbReference>
<accession>A0A914Q6U0</accession>
<dbReference type="Gene3D" id="3.30.497.10">
    <property type="entry name" value="Antithrombin, subunit I, domain 2"/>
    <property type="match status" value="1"/>
</dbReference>
<dbReference type="InterPro" id="IPR042185">
    <property type="entry name" value="Serpin_sf_2"/>
</dbReference>
<dbReference type="PANTHER" id="PTHR11461">
    <property type="entry name" value="SERINE PROTEASE INHIBITOR, SERPIN"/>
    <property type="match status" value="1"/>
</dbReference>
<name>A0A914Q6U0_9BILA</name>
<dbReference type="InterPro" id="IPR000215">
    <property type="entry name" value="Serpin_fam"/>
</dbReference>
<dbReference type="GO" id="GO:0005615">
    <property type="term" value="C:extracellular space"/>
    <property type="evidence" value="ECO:0007669"/>
    <property type="project" value="InterPro"/>
</dbReference>
<dbReference type="WBParaSite" id="PDA_v2.g2713.t1">
    <property type="protein sequence ID" value="PDA_v2.g2713.t1"/>
    <property type="gene ID" value="PDA_v2.g2713"/>
</dbReference>
<dbReference type="Gene3D" id="2.30.39.10">
    <property type="entry name" value="Alpha-1-antitrypsin, domain 1"/>
    <property type="match status" value="1"/>
</dbReference>
<organism evidence="4 5">
    <name type="scientific">Panagrolaimus davidi</name>
    <dbReference type="NCBI Taxonomy" id="227884"/>
    <lineage>
        <taxon>Eukaryota</taxon>
        <taxon>Metazoa</taxon>
        <taxon>Ecdysozoa</taxon>
        <taxon>Nematoda</taxon>
        <taxon>Chromadorea</taxon>
        <taxon>Rhabditida</taxon>
        <taxon>Tylenchina</taxon>
        <taxon>Panagrolaimomorpha</taxon>
        <taxon>Panagrolaimoidea</taxon>
        <taxon>Panagrolaimidae</taxon>
        <taxon>Panagrolaimus</taxon>
    </lineage>
</organism>
<dbReference type="Proteomes" id="UP000887578">
    <property type="component" value="Unplaced"/>
</dbReference>
<keyword evidence="4" id="KW-1185">Reference proteome</keyword>
<dbReference type="GO" id="GO:0004867">
    <property type="term" value="F:serine-type endopeptidase inhibitor activity"/>
    <property type="evidence" value="ECO:0007669"/>
    <property type="project" value="InterPro"/>
</dbReference>
<evidence type="ECO:0000256" key="1">
    <source>
        <dbReference type="ARBA" id="ARBA00009500"/>
    </source>
</evidence>
<sequence>MILAGSDGNTAVEILNVISKENSSEKVVDYISKSLHRTSKLLEDETTDKPPVAKKSKTNYLQNIKTFKIMIANGLFVNESAKIVEEYKAVVKEKFNGHVQKLDFGGDKNKSVEVINKFVNDKTNGKIKKLMNADDLKHGSAIVIINAVYFAGRWDEPFKEKLNATFYSSPQRRHSMMSSDFYSINFTKGDDWECVGIPYMGRKVWFFIVLPKKRNGLEELIKKMDYSMFKKFVKEKLSSLTITMPIFKVEADYDLVEIFKKLGIKDLFEESCDLSKMMKDAQYVSKAVHKAVIDVNEFGTEAAAVTIAMSVPASGGVLNV</sequence>
<evidence type="ECO:0000256" key="2">
    <source>
        <dbReference type="RuleBase" id="RU000411"/>
    </source>
</evidence>
<dbReference type="PANTHER" id="PTHR11461:SF211">
    <property type="entry name" value="GH10112P-RELATED"/>
    <property type="match status" value="1"/>
</dbReference>
<feature type="domain" description="Serpin" evidence="3">
    <location>
        <begin position="1"/>
        <end position="320"/>
    </location>
</feature>
<proteinExistence type="inferred from homology"/>
<dbReference type="SMART" id="SM00093">
    <property type="entry name" value="SERPIN"/>
    <property type="match status" value="1"/>
</dbReference>
<dbReference type="SUPFAM" id="SSF56574">
    <property type="entry name" value="Serpins"/>
    <property type="match status" value="1"/>
</dbReference>
<evidence type="ECO:0000259" key="3">
    <source>
        <dbReference type="SMART" id="SM00093"/>
    </source>
</evidence>
<reference evidence="5" key="1">
    <citation type="submission" date="2022-11" db="UniProtKB">
        <authorList>
            <consortium name="WormBaseParasite"/>
        </authorList>
    </citation>
    <scope>IDENTIFICATION</scope>
</reference>
<evidence type="ECO:0000313" key="5">
    <source>
        <dbReference type="WBParaSite" id="PDA_v2.g2713.t1"/>
    </source>
</evidence>
<comment type="similarity">
    <text evidence="1 2">Belongs to the serpin family.</text>
</comment>
<dbReference type="InterPro" id="IPR036186">
    <property type="entry name" value="Serpin_sf"/>
</dbReference>
<dbReference type="CDD" id="cd00172">
    <property type="entry name" value="serpin"/>
    <property type="match status" value="1"/>
</dbReference>
<dbReference type="InterPro" id="IPR042178">
    <property type="entry name" value="Serpin_sf_1"/>
</dbReference>
<dbReference type="AlphaFoldDB" id="A0A914Q6U0"/>